<evidence type="ECO:0000256" key="6">
    <source>
        <dbReference type="ARBA" id="ARBA00012487"/>
    </source>
</evidence>
<evidence type="ECO:0000256" key="23">
    <source>
        <dbReference type="ARBA" id="ARBA00033406"/>
    </source>
</evidence>
<dbReference type="PANTHER" id="PTHR46382:SF1">
    <property type="entry name" value="PHOSPHATIDATE CYTIDYLYLTRANSFERASE"/>
    <property type="match status" value="1"/>
</dbReference>
<evidence type="ECO:0000256" key="4">
    <source>
        <dbReference type="ARBA" id="ARBA00005189"/>
    </source>
</evidence>
<dbReference type="EMBL" id="FUWJ01000001">
    <property type="protein sequence ID" value="SJZ47417.1"/>
    <property type="molecule type" value="Genomic_DNA"/>
</dbReference>
<feature type="transmembrane region" description="Helical" evidence="24">
    <location>
        <begin position="133"/>
        <end position="154"/>
    </location>
</feature>
<dbReference type="PANTHER" id="PTHR46382">
    <property type="entry name" value="PHOSPHATIDATE CYTIDYLYLTRANSFERASE"/>
    <property type="match status" value="1"/>
</dbReference>
<evidence type="ECO:0000313" key="25">
    <source>
        <dbReference type="EMBL" id="SJZ47417.1"/>
    </source>
</evidence>
<comment type="catalytic activity">
    <reaction evidence="1">
        <text>a 1,2-diacyl-sn-glycero-3-phosphate + CTP + H(+) = a CDP-1,2-diacyl-sn-glycerol + diphosphate</text>
        <dbReference type="Rhea" id="RHEA:16229"/>
        <dbReference type="ChEBI" id="CHEBI:15378"/>
        <dbReference type="ChEBI" id="CHEBI:33019"/>
        <dbReference type="ChEBI" id="CHEBI:37563"/>
        <dbReference type="ChEBI" id="CHEBI:58332"/>
        <dbReference type="ChEBI" id="CHEBI:58608"/>
        <dbReference type="EC" id="2.7.7.41"/>
    </reaction>
</comment>
<keyword evidence="17" id="KW-1208">Phospholipid metabolism</keyword>
<evidence type="ECO:0000256" key="5">
    <source>
        <dbReference type="ARBA" id="ARBA00010185"/>
    </source>
</evidence>
<evidence type="ECO:0000256" key="10">
    <source>
        <dbReference type="ARBA" id="ARBA00022679"/>
    </source>
</evidence>
<dbReference type="OrthoDB" id="9799199at2"/>
<keyword evidence="14" id="KW-0443">Lipid metabolism</keyword>
<comment type="pathway">
    <text evidence="4">Lipid metabolism.</text>
</comment>
<dbReference type="Pfam" id="PF01148">
    <property type="entry name" value="CTP_transf_1"/>
    <property type="match status" value="1"/>
</dbReference>
<evidence type="ECO:0000256" key="11">
    <source>
        <dbReference type="ARBA" id="ARBA00022692"/>
    </source>
</evidence>
<evidence type="ECO:0000256" key="14">
    <source>
        <dbReference type="ARBA" id="ARBA00023098"/>
    </source>
</evidence>
<dbReference type="GO" id="GO:0005886">
    <property type="term" value="C:plasma membrane"/>
    <property type="evidence" value="ECO:0007669"/>
    <property type="project" value="UniProtKB-SubCell"/>
</dbReference>
<keyword evidence="8" id="KW-1003">Cell membrane</keyword>
<dbReference type="Proteomes" id="UP000190092">
    <property type="component" value="Unassembled WGS sequence"/>
</dbReference>
<keyword evidence="26" id="KW-1185">Reference proteome</keyword>
<evidence type="ECO:0000256" key="16">
    <source>
        <dbReference type="ARBA" id="ARBA00023209"/>
    </source>
</evidence>
<evidence type="ECO:0000256" key="13">
    <source>
        <dbReference type="ARBA" id="ARBA00022989"/>
    </source>
</evidence>
<evidence type="ECO:0000256" key="19">
    <source>
        <dbReference type="ARBA" id="ARBA00031825"/>
    </source>
</evidence>
<evidence type="ECO:0000256" key="24">
    <source>
        <dbReference type="SAM" id="Phobius"/>
    </source>
</evidence>
<comment type="subcellular location">
    <subcellularLocation>
        <location evidence="2">Cell membrane</location>
        <topology evidence="2">Multi-pass membrane protein</topology>
    </subcellularLocation>
</comment>
<evidence type="ECO:0000256" key="18">
    <source>
        <dbReference type="ARBA" id="ARBA00029893"/>
    </source>
</evidence>
<evidence type="ECO:0000256" key="3">
    <source>
        <dbReference type="ARBA" id="ARBA00005119"/>
    </source>
</evidence>
<keyword evidence="16" id="KW-0594">Phospholipid biosynthesis</keyword>
<feature type="transmembrane region" description="Helical" evidence="24">
    <location>
        <begin position="209"/>
        <end position="229"/>
    </location>
</feature>
<protein>
    <recommendedName>
        <fullName evidence="7">Phosphatidate cytidylyltransferase</fullName>
        <ecNumber evidence="6">2.7.7.41</ecNumber>
    </recommendedName>
    <alternativeName>
        <fullName evidence="20">CDP-DAG synthase</fullName>
    </alternativeName>
    <alternativeName>
        <fullName evidence="22">CDP-DG synthase</fullName>
    </alternativeName>
    <alternativeName>
        <fullName evidence="18">CDP-diacylglycerol synthase</fullName>
    </alternativeName>
    <alternativeName>
        <fullName evidence="21">CDP-diglyceride pyrophosphorylase</fullName>
    </alternativeName>
    <alternativeName>
        <fullName evidence="23">CDP-diglyceride synthase</fullName>
    </alternativeName>
    <alternativeName>
        <fullName evidence="19">CTP:phosphatidate cytidylyltransferase</fullName>
    </alternativeName>
</protein>
<keyword evidence="15 24" id="KW-0472">Membrane</keyword>
<evidence type="ECO:0000256" key="7">
    <source>
        <dbReference type="ARBA" id="ARBA00019373"/>
    </source>
</evidence>
<dbReference type="AlphaFoldDB" id="A0A1T4KYN3"/>
<dbReference type="GO" id="GO:0004605">
    <property type="term" value="F:phosphatidate cytidylyltransferase activity"/>
    <property type="evidence" value="ECO:0007669"/>
    <property type="project" value="UniProtKB-EC"/>
</dbReference>
<dbReference type="STRING" id="225324.SAMN02745126_01230"/>
<evidence type="ECO:0000256" key="21">
    <source>
        <dbReference type="ARBA" id="ARBA00032396"/>
    </source>
</evidence>
<keyword evidence="13 24" id="KW-1133">Transmembrane helix</keyword>
<evidence type="ECO:0000256" key="15">
    <source>
        <dbReference type="ARBA" id="ARBA00023136"/>
    </source>
</evidence>
<keyword evidence="10 25" id="KW-0808">Transferase</keyword>
<evidence type="ECO:0000256" key="9">
    <source>
        <dbReference type="ARBA" id="ARBA00022516"/>
    </source>
</evidence>
<feature type="transmembrane region" description="Helical" evidence="24">
    <location>
        <begin position="18"/>
        <end position="39"/>
    </location>
</feature>
<evidence type="ECO:0000313" key="26">
    <source>
        <dbReference type="Proteomes" id="UP000190092"/>
    </source>
</evidence>
<reference evidence="26" key="1">
    <citation type="submission" date="2017-02" db="EMBL/GenBank/DDBJ databases">
        <authorList>
            <person name="Varghese N."/>
            <person name="Submissions S."/>
        </authorList>
    </citation>
    <scope>NUCLEOTIDE SEQUENCE [LARGE SCALE GENOMIC DNA]</scope>
    <source>
        <strain evidence="26">ATCC 27094</strain>
    </source>
</reference>
<evidence type="ECO:0000256" key="1">
    <source>
        <dbReference type="ARBA" id="ARBA00001698"/>
    </source>
</evidence>
<organism evidence="25 26">
    <name type="scientific">Enhydrobacter aerosaccus</name>
    <dbReference type="NCBI Taxonomy" id="225324"/>
    <lineage>
        <taxon>Bacteria</taxon>
        <taxon>Pseudomonadati</taxon>
        <taxon>Pseudomonadota</taxon>
        <taxon>Alphaproteobacteria</taxon>
        <taxon>Hyphomicrobiales</taxon>
        <taxon>Enhydrobacter</taxon>
    </lineage>
</organism>
<proteinExistence type="inferred from homology"/>
<name>A0A1T4KYN3_9HYPH</name>
<feature type="transmembrane region" description="Helical" evidence="24">
    <location>
        <begin position="98"/>
        <end position="121"/>
    </location>
</feature>
<sequence>MAASAVSAPGTPRRFRGLLLRVASAVVLAPLCAAAIWYGFPWIDLLAAIAAPIMVSEWIRLTRGRPFARPLAILYGLAAVVALLWLRHQPAWGRETVIWTIACVWATDIGAYFVGSLIGGAKLAPAISPNKTWSGLIGGMCLAAIASASCGVAFDAGDPLQLALVGAAMAVISQAGDLLESAAKRREGLKDSGHLIPGHGGLLDRIDGLIAALVAVGLVRLIGGGNWPWQ</sequence>
<dbReference type="RefSeq" id="WP_085932886.1">
    <property type="nucleotide sequence ID" value="NZ_FUWJ01000001.1"/>
</dbReference>
<comment type="similarity">
    <text evidence="5">Belongs to the CDS family.</text>
</comment>
<evidence type="ECO:0000256" key="20">
    <source>
        <dbReference type="ARBA" id="ARBA00032253"/>
    </source>
</evidence>
<comment type="pathway">
    <text evidence="3">Phospholipid metabolism; CDP-diacylglycerol biosynthesis; CDP-diacylglycerol from sn-glycerol 3-phosphate: step 3/3.</text>
</comment>
<evidence type="ECO:0000256" key="22">
    <source>
        <dbReference type="ARBA" id="ARBA00032743"/>
    </source>
</evidence>
<keyword evidence="9" id="KW-0444">Lipid biosynthesis</keyword>
<evidence type="ECO:0000256" key="2">
    <source>
        <dbReference type="ARBA" id="ARBA00004651"/>
    </source>
</evidence>
<gene>
    <name evidence="25" type="ORF">SAMN02745126_01230</name>
</gene>
<evidence type="ECO:0000256" key="8">
    <source>
        <dbReference type="ARBA" id="ARBA00022475"/>
    </source>
</evidence>
<feature type="transmembrane region" description="Helical" evidence="24">
    <location>
        <begin position="68"/>
        <end position="86"/>
    </location>
</feature>
<keyword evidence="11 24" id="KW-0812">Transmembrane</keyword>
<dbReference type="GO" id="GO:0016024">
    <property type="term" value="P:CDP-diacylglycerol biosynthetic process"/>
    <property type="evidence" value="ECO:0007669"/>
    <property type="project" value="TreeGrafter"/>
</dbReference>
<feature type="transmembrane region" description="Helical" evidence="24">
    <location>
        <begin position="45"/>
        <end position="61"/>
    </location>
</feature>
<evidence type="ECO:0000256" key="12">
    <source>
        <dbReference type="ARBA" id="ARBA00022695"/>
    </source>
</evidence>
<accession>A0A1T4KYN3</accession>
<keyword evidence="12 25" id="KW-0548">Nucleotidyltransferase</keyword>
<dbReference type="EC" id="2.7.7.41" evidence="6"/>
<evidence type="ECO:0000256" key="17">
    <source>
        <dbReference type="ARBA" id="ARBA00023264"/>
    </source>
</evidence>